<sequence>MYLCNDFYYLDFPELMDTEILYSKYGWLLMSKHEVMLFFFNPSTKKKIELPHTNASFSSICFTSPPTSSCYIVFGILYTSLLNEIHFSFIKVGDEERESHTSDLGSEHFWRSTCPLVFLNGVYYCLDCTFGNIMMFDLTKDKYELIKLPPIAHKRYMVEVDGDVWGVFVTSNERQVSVQKLNLSEKRWIKLESLGNKCLYISKNGSFAKTCVVNGMANKIYFNKFYGKSGVMYSLTTRMHHVVDGGFASKKAYGLTEAEYGVWIKSTLDQM</sequence>
<dbReference type="PANTHER" id="PTHR33127:SF5">
    <property type="entry name" value="TRANSMEMBRANE PROTEIN"/>
    <property type="match status" value="1"/>
</dbReference>
<accession>A0A2G9I850</accession>
<dbReference type="InterPro" id="IPR011043">
    <property type="entry name" value="Gal_Oxase/kelch_b-propeller"/>
</dbReference>
<dbReference type="SUPFAM" id="SSF50965">
    <property type="entry name" value="Galactose oxidase, central domain"/>
    <property type="match status" value="1"/>
</dbReference>
<dbReference type="Pfam" id="PF03478">
    <property type="entry name" value="Beta-prop_KIB1-4"/>
    <property type="match status" value="1"/>
</dbReference>
<protein>
    <recommendedName>
        <fullName evidence="1">KIB1-4 beta-propeller domain-containing protein</fullName>
    </recommendedName>
</protein>
<evidence type="ECO:0000313" key="2">
    <source>
        <dbReference type="EMBL" id="PIN25935.1"/>
    </source>
</evidence>
<proteinExistence type="predicted"/>
<dbReference type="STRING" id="429701.A0A2G9I850"/>
<comment type="caution">
    <text evidence="2">The sequence shown here is derived from an EMBL/GenBank/DDBJ whole genome shotgun (WGS) entry which is preliminary data.</text>
</comment>
<evidence type="ECO:0000259" key="1">
    <source>
        <dbReference type="Pfam" id="PF03478"/>
    </source>
</evidence>
<dbReference type="AlphaFoldDB" id="A0A2G9I850"/>
<organism evidence="2 3">
    <name type="scientific">Handroanthus impetiginosus</name>
    <dbReference type="NCBI Taxonomy" id="429701"/>
    <lineage>
        <taxon>Eukaryota</taxon>
        <taxon>Viridiplantae</taxon>
        <taxon>Streptophyta</taxon>
        <taxon>Embryophyta</taxon>
        <taxon>Tracheophyta</taxon>
        <taxon>Spermatophyta</taxon>
        <taxon>Magnoliopsida</taxon>
        <taxon>eudicotyledons</taxon>
        <taxon>Gunneridae</taxon>
        <taxon>Pentapetalae</taxon>
        <taxon>asterids</taxon>
        <taxon>lamiids</taxon>
        <taxon>Lamiales</taxon>
        <taxon>Bignoniaceae</taxon>
        <taxon>Crescentiina</taxon>
        <taxon>Tabebuia alliance</taxon>
        <taxon>Handroanthus</taxon>
    </lineage>
</organism>
<keyword evidence="3" id="KW-1185">Reference proteome</keyword>
<dbReference type="InterPro" id="IPR005174">
    <property type="entry name" value="KIB1-4_b-propeller"/>
</dbReference>
<reference evidence="3" key="1">
    <citation type="journal article" date="2018" name="Gigascience">
        <title>Genome assembly of the Pink Ipe (Handroanthus impetiginosus, Bignoniaceae), a highly valued, ecologically keystone Neotropical timber forest tree.</title>
        <authorList>
            <person name="Silva-Junior O.B."/>
            <person name="Grattapaglia D."/>
            <person name="Novaes E."/>
            <person name="Collevatti R.G."/>
        </authorList>
    </citation>
    <scope>NUCLEOTIDE SEQUENCE [LARGE SCALE GENOMIC DNA]</scope>
    <source>
        <strain evidence="3">cv. UFG-1</strain>
    </source>
</reference>
<dbReference type="EMBL" id="NKXS01000164">
    <property type="protein sequence ID" value="PIN25935.1"/>
    <property type="molecule type" value="Genomic_DNA"/>
</dbReference>
<name>A0A2G9I850_9LAMI</name>
<feature type="domain" description="KIB1-4 beta-propeller" evidence="1">
    <location>
        <begin position="6"/>
        <end position="224"/>
    </location>
</feature>
<dbReference type="OrthoDB" id="909419at2759"/>
<dbReference type="Proteomes" id="UP000231279">
    <property type="component" value="Unassembled WGS sequence"/>
</dbReference>
<dbReference type="PANTHER" id="PTHR33127">
    <property type="entry name" value="TRANSMEMBRANE PROTEIN"/>
    <property type="match status" value="1"/>
</dbReference>
<evidence type="ECO:0000313" key="3">
    <source>
        <dbReference type="Proteomes" id="UP000231279"/>
    </source>
</evidence>
<gene>
    <name evidence="2" type="ORF">CDL12_01349</name>
</gene>